<dbReference type="GeneTree" id="ENSGT00530000064244"/>
<dbReference type="AlphaFoldDB" id="A0A670J4R6"/>
<comment type="subcellular location">
    <subcellularLocation>
        <location evidence="1">Membrane</location>
        <topology evidence="1">Single-pass type I membrane protein</topology>
    </subcellularLocation>
</comment>
<keyword evidence="2" id="KW-0433">Leucine-rich repeat</keyword>
<evidence type="ECO:0000256" key="6">
    <source>
        <dbReference type="ARBA" id="ARBA00022889"/>
    </source>
</evidence>
<keyword evidence="8" id="KW-0094">Blood coagulation</keyword>
<keyword evidence="9 11" id="KW-0472">Membrane</keyword>
<evidence type="ECO:0000259" key="14">
    <source>
        <dbReference type="SMART" id="SM00082"/>
    </source>
</evidence>
<sequence length="233" mass="26216">MISTFRMVTSQGIGLLILLFLEATSANSCPHPCTCSPPDHSPLKVDCGFRELATLPLLPSSAQELYLQNNDLETIPAGAFDNLQALRIINLSSNPWHCDCGIMYLKNWLEDQTGNTLISDIRCFTPPSLHKKAISELRRSELPSCSTPRRFCSDFLFSDTFLFFFIFVLFLFLVHALLTLCLCDCLHVRELSISVHNVLYMELPLKMGQRLQLVHNTGGRIPTSATQHNLLQC</sequence>
<dbReference type="PANTHER" id="PTHR22650:SF9">
    <property type="entry name" value="LRRCT DOMAIN-CONTAINING PROTEIN"/>
    <property type="match status" value="1"/>
</dbReference>
<dbReference type="GO" id="GO:0016020">
    <property type="term" value="C:membrane"/>
    <property type="evidence" value="ECO:0007669"/>
    <property type="project" value="UniProtKB-SubCell"/>
</dbReference>
<evidence type="ECO:0000256" key="2">
    <source>
        <dbReference type="ARBA" id="ARBA00022614"/>
    </source>
</evidence>
<reference evidence="15 16" key="1">
    <citation type="journal article" date="2019" name="Proc. Natl. Acad. Sci. U.S.A.">
        <title>Regulatory changes in pterin and carotenoid genes underlie balanced color polymorphisms in the wall lizard.</title>
        <authorList>
            <person name="Andrade P."/>
            <person name="Pinho C."/>
            <person name="Perez I de Lanuza G."/>
            <person name="Afonso S."/>
            <person name="Brejcha J."/>
            <person name="Rubin C.J."/>
            <person name="Wallerman O."/>
            <person name="Pereira P."/>
            <person name="Sabatino S.J."/>
            <person name="Bellati A."/>
            <person name="Pellitteri-Rosa D."/>
            <person name="Bosakova Z."/>
            <person name="Bunikis I."/>
            <person name="Carretero M.A."/>
            <person name="Feiner N."/>
            <person name="Marsik P."/>
            <person name="Pauperio F."/>
            <person name="Salvi D."/>
            <person name="Soler L."/>
            <person name="While G.M."/>
            <person name="Uller T."/>
            <person name="Font E."/>
            <person name="Andersson L."/>
            <person name="Carneiro M."/>
        </authorList>
    </citation>
    <scope>NUCLEOTIDE SEQUENCE</scope>
</reference>
<protein>
    <recommendedName>
        <fullName evidence="17">LRRCT domain-containing protein</fullName>
    </recommendedName>
</protein>
<dbReference type="GO" id="GO:0007596">
    <property type="term" value="P:blood coagulation"/>
    <property type="evidence" value="ECO:0007669"/>
    <property type="project" value="UniProtKB-KW"/>
</dbReference>
<evidence type="ECO:0000256" key="5">
    <source>
        <dbReference type="ARBA" id="ARBA00022729"/>
    </source>
</evidence>
<evidence type="ECO:0000256" key="12">
    <source>
        <dbReference type="SAM" id="SignalP"/>
    </source>
</evidence>
<dbReference type="Ensembl" id="ENSPMRT00000020722.1">
    <property type="protein sequence ID" value="ENSPMRP00000019518.1"/>
    <property type="gene ID" value="ENSPMRG00000012727.1"/>
</dbReference>
<evidence type="ECO:0000256" key="1">
    <source>
        <dbReference type="ARBA" id="ARBA00004479"/>
    </source>
</evidence>
<dbReference type="PANTHER" id="PTHR22650">
    <property type="entry name" value="GLYCOPROTEIN IB BETA"/>
    <property type="match status" value="1"/>
</dbReference>
<dbReference type="SUPFAM" id="SSF52058">
    <property type="entry name" value="L domain-like"/>
    <property type="match status" value="1"/>
</dbReference>
<keyword evidence="16" id="KW-1185">Reference proteome</keyword>
<keyword evidence="7 11" id="KW-1133">Transmembrane helix</keyword>
<reference evidence="15" key="2">
    <citation type="submission" date="2025-08" db="UniProtKB">
        <authorList>
            <consortium name="Ensembl"/>
        </authorList>
    </citation>
    <scope>IDENTIFICATION</scope>
</reference>
<dbReference type="Proteomes" id="UP000472272">
    <property type="component" value="Chromosome 2"/>
</dbReference>
<evidence type="ECO:0000256" key="4">
    <source>
        <dbReference type="ARBA" id="ARBA00022696"/>
    </source>
</evidence>
<dbReference type="OMA" id="HNIKIKA"/>
<keyword evidence="3 11" id="KW-0812">Transmembrane</keyword>
<dbReference type="InterPro" id="IPR000372">
    <property type="entry name" value="LRRNT"/>
</dbReference>
<organism evidence="15 16">
    <name type="scientific">Podarcis muralis</name>
    <name type="common">Wall lizard</name>
    <name type="synonym">Lacerta muralis</name>
    <dbReference type="NCBI Taxonomy" id="64176"/>
    <lineage>
        <taxon>Eukaryota</taxon>
        <taxon>Metazoa</taxon>
        <taxon>Chordata</taxon>
        <taxon>Craniata</taxon>
        <taxon>Vertebrata</taxon>
        <taxon>Euteleostomi</taxon>
        <taxon>Lepidosauria</taxon>
        <taxon>Squamata</taxon>
        <taxon>Bifurcata</taxon>
        <taxon>Unidentata</taxon>
        <taxon>Episquamata</taxon>
        <taxon>Laterata</taxon>
        <taxon>Lacertibaenia</taxon>
        <taxon>Lacertidae</taxon>
        <taxon>Podarcis</taxon>
    </lineage>
</organism>
<feature type="transmembrane region" description="Helical" evidence="11">
    <location>
        <begin position="161"/>
        <end position="183"/>
    </location>
</feature>
<dbReference type="InterPro" id="IPR052313">
    <property type="entry name" value="GPIb-IX-V_Complex"/>
</dbReference>
<dbReference type="InterPro" id="IPR001611">
    <property type="entry name" value="Leu-rich_rpt"/>
</dbReference>
<dbReference type="SMART" id="SM00013">
    <property type="entry name" value="LRRNT"/>
    <property type="match status" value="1"/>
</dbReference>
<evidence type="ECO:0000259" key="13">
    <source>
        <dbReference type="SMART" id="SM00013"/>
    </source>
</evidence>
<evidence type="ECO:0008006" key="17">
    <source>
        <dbReference type="Google" id="ProtNLM"/>
    </source>
</evidence>
<evidence type="ECO:0000313" key="16">
    <source>
        <dbReference type="Proteomes" id="UP000472272"/>
    </source>
</evidence>
<dbReference type="SMART" id="SM00082">
    <property type="entry name" value="LRRCT"/>
    <property type="match status" value="1"/>
</dbReference>
<evidence type="ECO:0000256" key="11">
    <source>
        <dbReference type="SAM" id="Phobius"/>
    </source>
</evidence>
<proteinExistence type="predicted"/>
<evidence type="ECO:0000256" key="8">
    <source>
        <dbReference type="ARBA" id="ARBA00023084"/>
    </source>
</evidence>
<keyword evidence="4" id="KW-0356">Hemostasis</keyword>
<evidence type="ECO:0000313" key="15">
    <source>
        <dbReference type="Ensembl" id="ENSPMRP00000019518.1"/>
    </source>
</evidence>
<keyword evidence="5 12" id="KW-0732">Signal</keyword>
<name>A0A670J4R6_PODMU</name>
<feature type="domain" description="LRRCT" evidence="14">
    <location>
        <begin position="94"/>
        <end position="146"/>
    </location>
</feature>
<feature type="chain" id="PRO_5025615616" description="LRRCT domain-containing protein" evidence="12">
    <location>
        <begin position="27"/>
        <end position="233"/>
    </location>
</feature>
<dbReference type="InterPro" id="IPR000483">
    <property type="entry name" value="Cys-rich_flank_reg_C"/>
</dbReference>
<accession>A0A670J4R6</accession>
<feature type="domain" description="LRRNT" evidence="13">
    <location>
        <begin position="28"/>
        <end position="64"/>
    </location>
</feature>
<reference evidence="15" key="3">
    <citation type="submission" date="2025-09" db="UniProtKB">
        <authorList>
            <consortium name="Ensembl"/>
        </authorList>
    </citation>
    <scope>IDENTIFICATION</scope>
</reference>
<dbReference type="GO" id="GO:0007155">
    <property type="term" value="P:cell adhesion"/>
    <property type="evidence" value="ECO:0007669"/>
    <property type="project" value="UniProtKB-KW"/>
</dbReference>
<dbReference type="Pfam" id="PF13855">
    <property type="entry name" value="LRR_8"/>
    <property type="match status" value="1"/>
</dbReference>
<evidence type="ECO:0000256" key="3">
    <source>
        <dbReference type="ARBA" id="ARBA00022692"/>
    </source>
</evidence>
<dbReference type="InterPro" id="IPR032675">
    <property type="entry name" value="LRR_dom_sf"/>
</dbReference>
<evidence type="ECO:0000256" key="10">
    <source>
        <dbReference type="ARBA" id="ARBA00023157"/>
    </source>
</evidence>
<dbReference type="Gene3D" id="3.80.10.10">
    <property type="entry name" value="Ribonuclease Inhibitor"/>
    <property type="match status" value="1"/>
</dbReference>
<keyword evidence="6" id="KW-0130">Cell adhesion</keyword>
<evidence type="ECO:0000256" key="9">
    <source>
        <dbReference type="ARBA" id="ARBA00023136"/>
    </source>
</evidence>
<evidence type="ECO:0000256" key="7">
    <source>
        <dbReference type="ARBA" id="ARBA00022989"/>
    </source>
</evidence>
<feature type="signal peptide" evidence="12">
    <location>
        <begin position="1"/>
        <end position="26"/>
    </location>
</feature>
<keyword evidence="10" id="KW-1015">Disulfide bond</keyword>